<dbReference type="SUPFAM" id="SSF159203">
    <property type="entry name" value="NifT/FixU-like"/>
    <property type="match status" value="1"/>
</dbReference>
<evidence type="ECO:0000313" key="1">
    <source>
        <dbReference type="EMBL" id="MEA5478169.1"/>
    </source>
</evidence>
<protein>
    <submittedName>
        <fullName evidence="1">Nitrogen fixation protein NifT</fullName>
    </submittedName>
</protein>
<dbReference type="NCBIfam" id="TIGR02934">
    <property type="entry name" value="nifT_nitrog"/>
    <property type="match status" value="1"/>
</dbReference>
<dbReference type="InterPro" id="IPR009727">
    <property type="entry name" value="NifT"/>
</dbReference>
<gene>
    <name evidence="1" type="primary">nifT</name>
    <name evidence="1" type="ORF">VB774_11135</name>
</gene>
<dbReference type="InterPro" id="IPR024044">
    <property type="entry name" value="NifT/FixU_barrel-like_dom_sf"/>
</dbReference>
<dbReference type="Proteomes" id="UP001301388">
    <property type="component" value="Unassembled WGS sequence"/>
</dbReference>
<dbReference type="Pfam" id="PF06988">
    <property type="entry name" value="NifT"/>
    <property type="match status" value="1"/>
</dbReference>
<proteinExistence type="predicted"/>
<sequence>MKVMLRRNNIGHLVVYVAKKDLEEEVVKEEQTTDGKVMTLANGWELAFGNLEEPLNLPKTIEARRIA</sequence>
<dbReference type="Gene3D" id="2.40.50.240">
    <property type="entry name" value="NifT/FixU-like"/>
    <property type="match status" value="1"/>
</dbReference>
<organism evidence="1 2">
    <name type="scientific">Pseudanabaena galeata UHCC 0370</name>
    <dbReference type="NCBI Taxonomy" id="3110310"/>
    <lineage>
        <taxon>Bacteria</taxon>
        <taxon>Bacillati</taxon>
        <taxon>Cyanobacteriota</taxon>
        <taxon>Cyanophyceae</taxon>
        <taxon>Pseudanabaenales</taxon>
        <taxon>Pseudanabaenaceae</taxon>
        <taxon>Pseudanabaena</taxon>
    </lineage>
</organism>
<reference evidence="1 2" key="1">
    <citation type="submission" date="2023-12" db="EMBL/GenBank/DDBJ databases">
        <title>Baltic Sea Cyanobacteria.</title>
        <authorList>
            <person name="Delbaje E."/>
            <person name="Fewer D.P."/>
            <person name="Shishido T.K."/>
        </authorList>
    </citation>
    <scope>NUCLEOTIDE SEQUENCE [LARGE SCALE GENOMIC DNA]</scope>
    <source>
        <strain evidence="1 2">UHCC 0370</strain>
    </source>
</reference>
<name>A0ABU5TIS2_9CYAN</name>
<comment type="caution">
    <text evidence="1">The sequence shown here is derived from an EMBL/GenBank/DDBJ whole genome shotgun (WGS) entry which is preliminary data.</text>
</comment>
<keyword evidence="2" id="KW-1185">Reference proteome</keyword>
<evidence type="ECO:0000313" key="2">
    <source>
        <dbReference type="Proteomes" id="UP001301388"/>
    </source>
</evidence>
<dbReference type="RefSeq" id="WP_281008271.1">
    <property type="nucleotide sequence ID" value="NZ_JAYGIE010000072.1"/>
</dbReference>
<dbReference type="EMBL" id="JAYGIE010000072">
    <property type="protein sequence ID" value="MEA5478169.1"/>
    <property type="molecule type" value="Genomic_DNA"/>
</dbReference>
<accession>A0ABU5TIS2</accession>